<keyword evidence="3" id="KW-1003">Cell membrane</keyword>
<feature type="transmembrane region" description="Helical" evidence="13">
    <location>
        <begin position="435"/>
        <end position="456"/>
    </location>
</feature>
<feature type="chain" id="PRO_5025035645" evidence="14">
    <location>
        <begin position="25"/>
        <end position="476"/>
    </location>
</feature>
<evidence type="ECO:0000313" key="17">
    <source>
        <dbReference type="Proteomes" id="UP000325787"/>
    </source>
</evidence>
<keyword evidence="6 11" id="KW-0378">Hydrolase</keyword>
<evidence type="ECO:0000256" key="7">
    <source>
        <dbReference type="ARBA" id="ARBA00022825"/>
    </source>
</evidence>
<dbReference type="NCBIfam" id="TIGR03921">
    <property type="entry name" value="T7SS_mycosin"/>
    <property type="match status" value="1"/>
</dbReference>
<dbReference type="InterPro" id="IPR015500">
    <property type="entry name" value="Peptidase_S8_subtilisin-rel"/>
</dbReference>
<keyword evidence="5 13" id="KW-0812">Transmembrane</keyword>
<evidence type="ECO:0000256" key="14">
    <source>
        <dbReference type="SAM" id="SignalP"/>
    </source>
</evidence>
<feature type="signal peptide" evidence="14">
    <location>
        <begin position="1"/>
        <end position="24"/>
    </location>
</feature>
<dbReference type="Proteomes" id="UP000325787">
    <property type="component" value="Chromosome"/>
</dbReference>
<dbReference type="SUPFAM" id="SSF52743">
    <property type="entry name" value="Subtilisin-like"/>
    <property type="match status" value="1"/>
</dbReference>
<sequence>MRIRKLAALTAVAVTLVTAPGAHAQPTTTAKPSRPNSQPPAVDRKFLPAFAEPKEDVDYKKKVECVTSGTGDRTIENKPWGQMQLRLEEAHRFATGKDVKLAIIDTGVNAEHPRLKGRVIAGGDYVETAEKGAKDCDGHGTGVAGVAAASRDDRTGFVGAAPDAQVISIRQTSNRYAFEDKANPANSRPSAGRVGTLAQAIVAAVRQGAQVINISLTSCARPQEPSTQERELQAAIDWAVNDEDVVVVTAAGNIDANSGCEAQNDNEDTNNVNVVASPPWYADNVLSVASISQVGEVSAFSVWGPWVSVAAPGEEITTLDPAGQGLTNANVDTNGRTTAIQGTSFASPYVAGVAAMVRERFPDLTARQVMDRIKATAQHPGNPTGRDRKVGFGMVNPVAALTAELPMERPGAKPAAPEQVMTSLDPLNPPDRTPMVVALSGTGAGVGLLLLTLFIVHTVNRNRARRAAVPVKRSVL</sequence>
<proteinExistence type="inferred from homology"/>
<evidence type="ECO:0000256" key="3">
    <source>
        <dbReference type="ARBA" id="ARBA00022475"/>
    </source>
</evidence>
<gene>
    <name evidence="16" type="primary">mycP</name>
    <name evidence="16" type="ORF">EKG83_43785</name>
</gene>
<dbReference type="Gene3D" id="3.40.50.200">
    <property type="entry name" value="Peptidase S8/S53 domain"/>
    <property type="match status" value="1"/>
</dbReference>
<keyword evidence="8 13" id="KW-1133">Transmembrane helix</keyword>
<organism evidence="16 17">
    <name type="scientific">Saccharothrix syringae</name>
    <name type="common">Nocardiopsis syringae</name>
    <dbReference type="NCBI Taxonomy" id="103733"/>
    <lineage>
        <taxon>Bacteria</taxon>
        <taxon>Bacillati</taxon>
        <taxon>Actinomycetota</taxon>
        <taxon>Actinomycetes</taxon>
        <taxon>Pseudonocardiales</taxon>
        <taxon>Pseudonocardiaceae</taxon>
        <taxon>Saccharothrix</taxon>
    </lineage>
</organism>
<dbReference type="OrthoDB" id="9798386at2"/>
<dbReference type="RefSeq" id="WP_033428601.1">
    <property type="nucleotide sequence ID" value="NZ_CP034550.1"/>
</dbReference>
<evidence type="ECO:0000256" key="5">
    <source>
        <dbReference type="ARBA" id="ARBA00022692"/>
    </source>
</evidence>
<feature type="region of interest" description="Disordered" evidence="12">
    <location>
        <begin position="22"/>
        <end position="43"/>
    </location>
</feature>
<evidence type="ECO:0000259" key="15">
    <source>
        <dbReference type="Pfam" id="PF00082"/>
    </source>
</evidence>
<name>A0A5Q0HGI4_SACSY</name>
<feature type="active site" description="Charge relay system" evidence="10 11">
    <location>
        <position position="105"/>
    </location>
</feature>
<feature type="domain" description="Peptidase S8/S53" evidence="15">
    <location>
        <begin position="96"/>
        <end position="393"/>
    </location>
</feature>
<dbReference type="InterPro" id="IPR050131">
    <property type="entry name" value="Peptidase_S8_subtilisin-like"/>
</dbReference>
<keyword evidence="14" id="KW-0732">Signal</keyword>
<evidence type="ECO:0000256" key="11">
    <source>
        <dbReference type="PROSITE-ProRule" id="PRU01240"/>
    </source>
</evidence>
<evidence type="ECO:0000256" key="8">
    <source>
        <dbReference type="ARBA" id="ARBA00022989"/>
    </source>
</evidence>
<dbReference type="KEGG" id="ssyi:EKG83_43785"/>
<evidence type="ECO:0000256" key="12">
    <source>
        <dbReference type="SAM" id="MobiDB-lite"/>
    </source>
</evidence>
<feature type="active site" description="Charge relay system" evidence="10 11">
    <location>
        <position position="344"/>
    </location>
</feature>
<dbReference type="PROSITE" id="PS00138">
    <property type="entry name" value="SUBTILASE_SER"/>
    <property type="match status" value="1"/>
</dbReference>
<dbReference type="Pfam" id="PF00082">
    <property type="entry name" value="Peptidase_S8"/>
    <property type="match status" value="1"/>
</dbReference>
<dbReference type="GO" id="GO:0005886">
    <property type="term" value="C:plasma membrane"/>
    <property type="evidence" value="ECO:0007669"/>
    <property type="project" value="UniProtKB-SubCell"/>
</dbReference>
<dbReference type="EMBL" id="CP034550">
    <property type="protein sequence ID" value="QFZ24872.1"/>
    <property type="molecule type" value="Genomic_DNA"/>
</dbReference>
<dbReference type="PANTHER" id="PTHR43806">
    <property type="entry name" value="PEPTIDASE S8"/>
    <property type="match status" value="1"/>
</dbReference>
<dbReference type="GO" id="GO:0004252">
    <property type="term" value="F:serine-type endopeptidase activity"/>
    <property type="evidence" value="ECO:0007669"/>
    <property type="project" value="UniProtKB-UniRule"/>
</dbReference>
<evidence type="ECO:0000256" key="10">
    <source>
        <dbReference type="PIRSR" id="PIRSR615500-1"/>
    </source>
</evidence>
<keyword evidence="4 11" id="KW-0645">Protease</keyword>
<accession>A0A5Q0HGI4</accession>
<comment type="subcellular location">
    <subcellularLocation>
        <location evidence="1">Cell membrane</location>
        <topology evidence="1">Single-pass membrane protein</topology>
    </subcellularLocation>
</comment>
<evidence type="ECO:0000313" key="16">
    <source>
        <dbReference type="EMBL" id="QFZ24872.1"/>
    </source>
</evidence>
<evidence type="ECO:0000256" key="13">
    <source>
        <dbReference type="SAM" id="Phobius"/>
    </source>
</evidence>
<dbReference type="PROSITE" id="PS51892">
    <property type="entry name" value="SUBTILASE"/>
    <property type="match status" value="1"/>
</dbReference>
<dbReference type="InterPro" id="IPR023828">
    <property type="entry name" value="Peptidase_S8_Ser-AS"/>
</dbReference>
<feature type="compositionally biased region" description="Polar residues" evidence="12">
    <location>
        <begin position="25"/>
        <end position="36"/>
    </location>
</feature>
<evidence type="ECO:0000256" key="9">
    <source>
        <dbReference type="ARBA" id="ARBA00023136"/>
    </source>
</evidence>
<evidence type="ECO:0000256" key="6">
    <source>
        <dbReference type="ARBA" id="ARBA00022801"/>
    </source>
</evidence>
<dbReference type="InterPro" id="IPR023834">
    <property type="entry name" value="T7SS_pept_S8A_mycosin"/>
</dbReference>
<keyword evidence="17" id="KW-1185">Reference proteome</keyword>
<protein>
    <submittedName>
        <fullName evidence="16">Type VII secretion-associated serine protease mycosin</fullName>
    </submittedName>
</protein>
<dbReference type="PROSITE" id="PS00137">
    <property type="entry name" value="SUBTILASE_HIS"/>
    <property type="match status" value="1"/>
</dbReference>
<comment type="similarity">
    <text evidence="2 11">Belongs to the peptidase S8 family.</text>
</comment>
<evidence type="ECO:0000256" key="4">
    <source>
        <dbReference type="ARBA" id="ARBA00022670"/>
    </source>
</evidence>
<dbReference type="InterPro" id="IPR000209">
    <property type="entry name" value="Peptidase_S8/S53_dom"/>
</dbReference>
<keyword evidence="7 11" id="KW-0720">Serine protease</keyword>
<evidence type="ECO:0000256" key="2">
    <source>
        <dbReference type="ARBA" id="ARBA00011073"/>
    </source>
</evidence>
<evidence type="ECO:0000256" key="1">
    <source>
        <dbReference type="ARBA" id="ARBA00004162"/>
    </source>
</evidence>
<reference evidence="17" key="1">
    <citation type="journal article" date="2021" name="Curr. Microbiol.">
        <title>Complete genome of nocamycin-producing strain Saccharothrix syringae NRRL B-16468 reveals the biosynthetic potential for secondary metabolites.</title>
        <authorList>
            <person name="Mo X."/>
            <person name="Yang S."/>
        </authorList>
    </citation>
    <scope>NUCLEOTIDE SEQUENCE [LARGE SCALE GENOMIC DNA]</scope>
    <source>
        <strain evidence="17">ATCC 51364 / DSM 43886 / JCM 6844 / KCTC 9398 / NBRC 14523 / NRRL B-16468 / INA 2240</strain>
    </source>
</reference>
<keyword evidence="9 13" id="KW-0472">Membrane</keyword>
<dbReference type="PRINTS" id="PR00723">
    <property type="entry name" value="SUBTILISIN"/>
</dbReference>
<dbReference type="PANTHER" id="PTHR43806:SF11">
    <property type="entry name" value="CEREVISIN-RELATED"/>
    <property type="match status" value="1"/>
</dbReference>
<dbReference type="InterPro" id="IPR022398">
    <property type="entry name" value="Peptidase_S8_His-AS"/>
</dbReference>
<dbReference type="InterPro" id="IPR036852">
    <property type="entry name" value="Peptidase_S8/S53_dom_sf"/>
</dbReference>
<feature type="active site" description="Charge relay system" evidence="10 11">
    <location>
        <position position="139"/>
    </location>
</feature>
<dbReference type="AlphaFoldDB" id="A0A5Q0HGI4"/>
<dbReference type="GO" id="GO:0006508">
    <property type="term" value="P:proteolysis"/>
    <property type="evidence" value="ECO:0007669"/>
    <property type="project" value="UniProtKB-KW"/>
</dbReference>